<evidence type="ECO:0000313" key="1">
    <source>
        <dbReference type="EMBL" id="GBM31177.1"/>
    </source>
</evidence>
<dbReference type="EMBL" id="BGPR01000677">
    <property type="protein sequence ID" value="GBM31177.1"/>
    <property type="molecule type" value="Genomic_DNA"/>
</dbReference>
<dbReference type="Proteomes" id="UP000499080">
    <property type="component" value="Unassembled WGS sequence"/>
</dbReference>
<comment type="caution">
    <text evidence="1">The sequence shown here is derived from an EMBL/GenBank/DDBJ whole genome shotgun (WGS) entry which is preliminary data.</text>
</comment>
<name>A0A4Y2ERP1_ARAVE</name>
<dbReference type="AlphaFoldDB" id="A0A4Y2ERP1"/>
<accession>A0A4Y2ERP1</accession>
<protein>
    <submittedName>
        <fullName evidence="1">Uncharacterized protein</fullName>
    </submittedName>
</protein>
<organism evidence="1 2">
    <name type="scientific">Araneus ventricosus</name>
    <name type="common">Orbweaver spider</name>
    <name type="synonym">Epeira ventricosa</name>
    <dbReference type="NCBI Taxonomy" id="182803"/>
    <lineage>
        <taxon>Eukaryota</taxon>
        <taxon>Metazoa</taxon>
        <taxon>Ecdysozoa</taxon>
        <taxon>Arthropoda</taxon>
        <taxon>Chelicerata</taxon>
        <taxon>Arachnida</taxon>
        <taxon>Araneae</taxon>
        <taxon>Araneomorphae</taxon>
        <taxon>Entelegynae</taxon>
        <taxon>Araneoidea</taxon>
        <taxon>Araneidae</taxon>
        <taxon>Araneus</taxon>
    </lineage>
</organism>
<reference evidence="1 2" key="1">
    <citation type="journal article" date="2019" name="Sci. Rep.">
        <title>Orb-weaving spider Araneus ventricosus genome elucidates the spidroin gene catalogue.</title>
        <authorList>
            <person name="Kono N."/>
            <person name="Nakamura H."/>
            <person name="Ohtoshi R."/>
            <person name="Moran D.A.P."/>
            <person name="Shinohara A."/>
            <person name="Yoshida Y."/>
            <person name="Fujiwara M."/>
            <person name="Mori M."/>
            <person name="Tomita M."/>
            <person name="Arakawa K."/>
        </authorList>
    </citation>
    <scope>NUCLEOTIDE SEQUENCE [LARGE SCALE GENOMIC DNA]</scope>
</reference>
<proteinExistence type="predicted"/>
<sequence>MLSGSAFLAPVYLPSWDRKESLLIVLEKCCGEARTWRDIGKYSDIKGSESANGDLSAVPTGYCISIKAQRKAEWPCSSPPSCPSTWPAQHSSATLSSPQLCVQAWRGGQKPVCSPPPLLAAASRAALREGRRSLAIPGWVGAVSKLMRICEVIAPLNDFLFSSKLRG</sequence>
<keyword evidence="2" id="KW-1185">Reference proteome</keyword>
<gene>
    <name evidence="1" type="ORF">AVEN_242595_1</name>
</gene>
<evidence type="ECO:0000313" key="2">
    <source>
        <dbReference type="Proteomes" id="UP000499080"/>
    </source>
</evidence>